<reference evidence="2 3" key="1">
    <citation type="submission" date="2017-04" db="EMBL/GenBank/DDBJ databases">
        <title>The new phylogeny of genus Mycobacterium.</title>
        <authorList>
            <person name="Tortoli E."/>
            <person name="Trovato A."/>
            <person name="Cirillo D.M."/>
        </authorList>
    </citation>
    <scope>NUCLEOTIDE SEQUENCE [LARGE SCALE GENOMIC DNA]</scope>
    <source>
        <strain evidence="2 3">TBL 1200985</strain>
    </source>
</reference>
<evidence type="ECO:0000313" key="2">
    <source>
        <dbReference type="EMBL" id="OSC36911.1"/>
    </source>
</evidence>
<dbReference type="CDD" id="cd07713">
    <property type="entry name" value="DHPS-like_MBL-fold"/>
    <property type="match status" value="1"/>
</dbReference>
<dbReference type="EMBL" id="NCXP01000049">
    <property type="protein sequence ID" value="OSC36911.1"/>
    <property type="molecule type" value="Genomic_DNA"/>
</dbReference>
<proteinExistence type="predicted"/>
<gene>
    <name evidence="2" type="ORF">B8W66_22170</name>
</gene>
<dbReference type="InterPro" id="IPR001279">
    <property type="entry name" value="Metallo-B-lactamas"/>
</dbReference>
<dbReference type="SUPFAM" id="SSF56281">
    <property type="entry name" value="Metallo-hydrolase/oxidoreductase"/>
    <property type="match status" value="1"/>
</dbReference>
<organism evidence="2 3">
    <name type="scientific">Mycobacterium decipiens</name>
    <dbReference type="NCBI Taxonomy" id="1430326"/>
    <lineage>
        <taxon>Bacteria</taxon>
        <taxon>Bacillati</taxon>
        <taxon>Actinomycetota</taxon>
        <taxon>Actinomycetes</taxon>
        <taxon>Mycobacteriales</taxon>
        <taxon>Mycobacteriaceae</taxon>
        <taxon>Mycobacterium</taxon>
    </lineage>
</organism>
<dbReference type="InterPro" id="IPR052926">
    <property type="entry name" value="Metallo-beta-lactamase_dom"/>
</dbReference>
<dbReference type="InterPro" id="IPR041712">
    <property type="entry name" value="DHPS-like_MBL-fold"/>
</dbReference>
<dbReference type="Pfam" id="PF00753">
    <property type="entry name" value="Lactamase_B"/>
    <property type="match status" value="1"/>
</dbReference>
<dbReference type="OrthoDB" id="2971563at2"/>
<dbReference type="PANTHER" id="PTHR13754">
    <property type="entry name" value="METALLO-BETA-LACTAMASE SUPERFAMILY PROTEIN"/>
    <property type="match status" value="1"/>
</dbReference>
<dbReference type="Proteomes" id="UP000193247">
    <property type="component" value="Unassembled WGS sequence"/>
</dbReference>
<sequence length="341" mass="36489">MGRRQGEEVVDMASGPEVLVPLDSLVVDVLSDNVSDTYVTKTPFARSEIANVVAAGAAVISGQNMLVANLGYGLRLRSTARSVEHVMLFDTGTEGAAFLRNCGNLDIDLGTIEEIAITHGHWDHMGALIDAIDAIVARGGSVTVHVNPLMFAERGVVLANGQVIPTAKVPTPDQMRTHGALVVNDPGERWLLDNHFYYSGEIPRACPFETGRSDHLRRPADDADWEPDPSLVDERMLVAEVRGLGLIVFSACSHAGIVNVCTEVASRFPDIPIHAVMGGLHLGGVMEEIIGDTVEALAPFGIRHIIAGHCTGWRAVHALAGAYGDRISQSAVGTRYCFQAE</sequence>
<comment type="caution">
    <text evidence="2">The sequence shown here is derived from an EMBL/GenBank/DDBJ whole genome shotgun (WGS) entry which is preliminary data.</text>
</comment>
<evidence type="ECO:0000259" key="1">
    <source>
        <dbReference type="Pfam" id="PF00753"/>
    </source>
</evidence>
<accession>A0A1X2LP82</accession>
<dbReference type="AlphaFoldDB" id="A0A1X2LP82"/>
<dbReference type="GO" id="GO:0016740">
    <property type="term" value="F:transferase activity"/>
    <property type="evidence" value="ECO:0007669"/>
    <property type="project" value="TreeGrafter"/>
</dbReference>
<dbReference type="Gene3D" id="3.60.15.10">
    <property type="entry name" value="Ribonuclease Z/Hydroxyacylglutathione hydrolase-like"/>
    <property type="match status" value="1"/>
</dbReference>
<keyword evidence="3" id="KW-1185">Reference proteome</keyword>
<feature type="domain" description="Metallo-beta-lactamase" evidence="1">
    <location>
        <begin position="84"/>
        <end position="164"/>
    </location>
</feature>
<dbReference type="InterPro" id="IPR036866">
    <property type="entry name" value="RibonucZ/Hydroxyglut_hydro"/>
</dbReference>
<dbReference type="PANTHER" id="PTHR13754:SF13">
    <property type="entry name" value="METALLO-BETA-LACTAMASE SUPERFAMILY PROTEIN (AFU_ORTHOLOGUE AFUA_3G07630)"/>
    <property type="match status" value="1"/>
</dbReference>
<name>A0A1X2LP82_9MYCO</name>
<dbReference type="STRING" id="1430326.B8W66_22170"/>
<dbReference type="RefSeq" id="WP_085327412.1">
    <property type="nucleotide sequence ID" value="NZ_NCXP01000049.1"/>
</dbReference>
<evidence type="ECO:0000313" key="3">
    <source>
        <dbReference type="Proteomes" id="UP000193247"/>
    </source>
</evidence>
<protein>
    <recommendedName>
        <fullName evidence="1">Metallo-beta-lactamase domain-containing protein</fullName>
    </recommendedName>
</protein>